<dbReference type="CDD" id="cd17923">
    <property type="entry name" value="DEXHc_Hrq1-like"/>
    <property type="match status" value="1"/>
</dbReference>
<protein>
    <submittedName>
        <fullName evidence="5">DEAD/DEAH box helicase</fullName>
    </submittedName>
</protein>
<gene>
    <name evidence="5" type="ORF">PO878_18535</name>
</gene>
<dbReference type="GO" id="GO:0043138">
    <property type="term" value="F:3'-5' DNA helicase activity"/>
    <property type="evidence" value="ECO:0007669"/>
    <property type="project" value="TreeGrafter"/>
</dbReference>
<dbReference type="PROSITE" id="PS51192">
    <property type="entry name" value="HELICASE_ATP_BIND_1"/>
    <property type="match status" value="1"/>
</dbReference>
<dbReference type="Proteomes" id="UP001216390">
    <property type="component" value="Chromosome"/>
</dbReference>
<proteinExistence type="predicted"/>
<feature type="domain" description="Helicase ATP-binding" evidence="3">
    <location>
        <begin position="73"/>
        <end position="251"/>
    </location>
</feature>
<keyword evidence="5" id="KW-0347">Helicase</keyword>
<dbReference type="InterPro" id="IPR014001">
    <property type="entry name" value="Helicase_ATP-bd"/>
</dbReference>
<keyword evidence="6" id="KW-1185">Reference proteome</keyword>
<accession>A0AAE9Y8M3</accession>
<dbReference type="Gene3D" id="3.40.50.300">
    <property type="entry name" value="P-loop containing nucleotide triphosphate hydrolases"/>
    <property type="match status" value="2"/>
</dbReference>
<dbReference type="Pfam" id="PF22982">
    <property type="entry name" value="WHD_HRQ1"/>
    <property type="match status" value="1"/>
</dbReference>
<dbReference type="InterPro" id="IPR022307">
    <property type="entry name" value="Helicase_put_actinobac"/>
</dbReference>
<dbReference type="GO" id="GO:0006289">
    <property type="term" value="P:nucleotide-excision repair"/>
    <property type="evidence" value="ECO:0007669"/>
    <property type="project" value="TreeGrafter"/>
</dbReference>
<keyword evidence="5" id="KW-0378">Hydrolase</keyword>
<dbReference type="SMART" id="SM00487">
    <property type="entry name" value="DEXDc"/>
    <property type="match status" value="1"/>
</dbReference>
<dbReference type="PANTHER" id="PTHR47957:SF3">
    <property type="entry name" value="ATP-DEPENDENT HELICASE HRQ1"/>
    <property type="match status" value="1"/>
</dbReference>
<keyword evidence="1" id="KW-0547">Nucleotide-binding</keyword>
<evidence type="ECO:0000256" key="2">
    <source>
        <dbReference type="ARBA" id="ARBA00022840"/>
    </source>
</evidence>
<evidence type="ECO:0000313" key="5">
    <source>
        <dbReference type="EMBL" id="WCO66498.1"/>
    </source>
</evidence>
<evidence type="ECO:0000256" key="1">
    <source>
        <dbReference type="ARBA" id="ARBA00022741"/>
    </source>
</evidence>
<evidence type="ECO:0000259" key="3">
    <source>
        <dbReference type="PROSITE" id="PS51192"/>
    </source>
</evidence>
<sequence>MPADLATVAMTLLTTDQTDSLLQVLDGRAEGLVHVEHLAPRPARHAAPARPLPDRLAALVPPEGLWAHQAEAVDLARSGTHVAVATGTASGKSLCFQLPIAEAVTEPVRGGTALLVGPTKALAQDQLRAVGALGVDGLVAATYDGDSTPEQRTWARAHANVVLTNPEMLHCGLLPHHERWATFLHRLRYVVVDELHMFRGVFGSHVAHVLRRLRRLCARYGADPTFVFASATIGEPEALAGALCGSPVQAVTDDASPRGERVVALWNPPLVEAATGSRVSTHRVTAALVAELVGAGHRTIAFCRSRRGTEVVAADAQGRLGPDLAGAVRPYRGGYLAGERREIEAELFDGRLRGVVTTSALELGVDVGGLDACVLDGFPGTIASLWQQAGRAGRARQRSLAVLVAGDDALDQYLMAHPDEVFTRPPEPAVVNPSNPDVVDAHLACAAYETPLSGDDARWWGDDLDEGVRRLVLGDRMRIRSGARMRKVPGDGPRAVWAARGYPSRGVGLRSGGGGEVRIARADGALVGTVDRGRAPEVVHPGAVYLHQGVAWRVADLDLDEGVAEVARTDGAESTQARSTVQIRVLDEEQCRPVGRTRLSLGTVEVTSQVTGYQRRDAASGEVLGTEELDLPPNRLTTRAFWYAVDTGLLRRAGLAPRAWPGTLHAAEHAAIGLLPLFTICDRWDVGGVSTPWSEDVGGPAIFVYDGYEGGAGIAELGYQAAHRHLAATLDVLRRCPCEAGCPSCVQSPKCGNLNEPLDKAGAIALLEVARPDLT</sequence>
<dbReference type="PROSITE" id="PS51194">
    <property type="entry name" value="HELICASE_CTER"/>
    <property type="match status" value="1"/>
</dbReference>
<name>A0AAE9Y8M3_9ACTN</name>
<dbReference type="KEGG" id="ima:PO878_18535"/>
<dbReference type="CDD" id="cd18797">
    <property type="entry name" value="SF2_C_Hrq"/>
    <property type="match status" value="1"/>
</dbReference>
<dbReference type="RefSeq" id="WP_272736021.1">
    <property type="nucleotide sequence ID" value="NZ_CP116942.1"/>
</dbReference>
<dbReference type="InterPro" id="IPR018973">
    <property type="entry name" value="MZB"/>
</dbReference>
<feature type="domain" description="Helicase C-terminal" evidence="4">
    <location>
        <begin position="287"/>
        <end position="437"/>
    </location>
</feature>
<dbReference type="GO" id="GO:0003676">
    <property type="term" value="F:nucleic acid binding"/>
    <property type="evidence" value="ECO:0007669"/>
    <property type="project" value="InterPro"/>
</dbReference>
<evidence type="ECO:0000313" key="6">
    <source>
        <dbReference type="Proteomes" id="UP001216390"/>
    </source>
</evidence>
<dbReference type="SMART" id="SM00490">
    <property type="entry name" value="HELICc"/>
    <property type="match status" value="1"/>
</dbReference>
<dbReference type="InterPro" id="IPR055227">
    <property type="entry name" value="HRQ1_WHD"/>
</dbReference>
<dbReference type="InterPro" id="IPR001650">
    <property type="entry name" value="Helicase_C-like"/>
</dbReference>
<dbReference type="PANTHER" id="PTHR47957">
    <property type="entry name" value="ATP-DEPENDENT HELICASE HRQ1"/>
    <property type="match status" value="1"/>
</dbReference>
<dbReference type="InterPro" id="IPR027417">
    <property type="entry name" value="P-loop_NTPase"/>
</dbReference>
<dbReference type="GO" id="GO:0005524">
    <property type="term" value="F:ATP binding"/>
    <property type="evidence" value="ECO:0007669"/>
    <property type="project" value="UniProtKB-KW"/>
</dbReference>
<reference evidence="5" key="1">
    <citation type="submission" date="2023-01" db="EMBL/GenBank/DDBJ databases">
        <title>The diversity of Class Acidimicrobiia in South China Sea sediment environments and the proposal of Iamia marina sp. nov., a novel species of the genus Iamia.</title>
        <authorList>
            <person name="He Y."/>
            <person name="Tian X."/>
        </authorList>
    </citation>
    <scope>NUCLEOTIDE SEQUENCE</scope>
    <source>
        <strain evidence="5">DSM 19957</strain>
    </source>
</reference>
<evidence type="ECO:0000259" key="4">
    <source>
        <dbReference type="PROSITE" id="PS51194"/>
    </source>
</evidence>
<dbReference type="SUPFAM" id="SSF52540">
    <property type="entry name" value="P-loop containing nucleoside triphosphate hydrolases"/>
    <property type="match status" value="1"/>
</dbReference>
<dbReference type="Pfam" id="PF00271">
    <property type="entry name" value="Helicase_C"/>
    <property type="match status" value="1"/>
</dbReference>
<dbReference type="Pfam" id="PF09369">
    <property type="entry name" value="MZB"/>
    <property type="match status" value="1"/>
</dbReference>
<organism evidence="5 6">
    <name type="scientific">Iamia majanohamensis</name>
    <dbReference type="NCBI Taxonomy" id="467976"/>
    <lineage>
        <taxon>Bacteria</taxon>
        <taxon>Bacillati</taxon>
        <taxon>Actinomycetota</taxon>
        <taxon>Acidimicrobiia</taxon>
        <taxon>Acidimicrobiales</taxon>
        <taxon>Iamiaceae</taxon>
        <taxon>Iamia</taxon>
    </lineage>
</organism>
<dbReference type="GO" id="GO:0036297">
    <property type="term" value="P:interstrand cross-link repair"/>
    <property type="evidence" value="ECO:0007669"/>
    <property type="project" value="TreeGrafter"/>
</dbReference>
<dbReference type="Pfam" id="PF00270">
    <property type="entry name" value="DEAD"/>
    <property type="match status" value="1"/>
</dbReference>
<dbReference type="InterPro" id="IPR011545">
    <property type="entry name" value="DEAD/DEAH_box_helicase_dom"/>
</dbReference>
<dbReference type="EMBL" id="CP116942">
    <property type="protein sequence ID" value="WCO66498.1"/>
    <property type="molecule type" value="Genomic_DNA"/>
</dbReference>
<keyword evidence="2" id="KW-0067">ATP-binding</keyword>
<dbReference type="AlphaFoldDB" id="A0AAE9Y8M3"/>
<dbReference type="NCBIfam" id="TIGR03817">
    <property type="entry name" value="DECH_helic"/>
    <property type="match status" value="1"/>
</dbReference>